<dbReference type="EMBL" id="JAKUDL010000005">
    <property type="protein sequence ID" value="MCH4295600.1"/>
    <property type="molecule type" value="Genomic_DNA"/>
</dbReference>
<name>A0AAJ1BIU6_9GAMM</name>
<sequence>MKNTNGFNVIQALRLRGMQVVSQQNNVIHIDRPSSDFRKAAVDIIENIKGIRRRSQAVQFHGVTVRWSEDA</sequence>
<keyword evidence="2" id="KW-1185">Reference proteome</keyword>
<dbReference type="RefSeq" id="WP_240591783.1">
    <property type="nucleotide sequence ID" value="NZ_JAKUDL010000005.1"/>
</dbReference>
<accession>A0AAJ1BIU6</accession>
<evidence type="ECO:0000313" key="2">
    <source>
        <dbReference type="Proteomes" id="UP001297581"/>
    </source>
</evidence>
<dbReference type="AlphaFoldDB" id="A0AAJ1BIU6"/>
<dbReference type="Proteomes" id="UP001297581">
    <property type="component" value="Unassembled WGS sequence"/>
</dbReference>
<gene>
    <name evidence="1" type="ORF">MJ923_14930</name>
</gene>
<protein>
    <submittedName>
        <fullName evidence="1">DUF2067 domain-containing protein</fullName>
    </submittedName>
</protein>
<organism evidence="1 2">
    <name type="scientific">Shewanella zhuhaiensis</name>
    <dbReference type="NCBI Taxonomy" id="2919576"/>
    <lineage>
        <taxon>Bacteria</taxon>
        <taxon>Pseudomonadati</taxon>
        <taxon>Pseudomonadota</taxon>
        <taxon>Gammaproteobacteria</taxon>
        <taxon>Alteromonadales</taxon>
        <taxon>Shewanellaceae</taxon>
        <taxon>Shewanella</taxon>
    </lineage>
</organism>
<evidence type="ECO:0000313" key="1">
    <source>
        <dbReference type="EMBL" id="MCH4295600.1"/>
    </source>
</evidence>
<reference evidence="1 2" key="1">
    <citation type="submission" date="2022-02" db="EMBL/GenBank/DDBJ databases">
        <title>The genome sequence of Shewanella sp. 3B26.</title>
        <authorList>
            <person name="Du J."/>
        </authorList>
    </citation>
    <scope>NUCLEOTIDE SEQUENCE [LARGE SCALE GENOMIC DNA]</scope>
    <source>
        <strain evidence="1 2">3B26</strain>
    </source>
</reference>
<comment type="caution">
    <text evidence="1">The sequence shown here is derived from an EMBL/GenBank/DDBJ whole genome shotgun (WGS) entry which is preliminary data.</text>
</comment>
<proteinExistence type="predicted"/>